<dbReference type="AlphaFoldDB" id="A0A7J9D2H9"/>
<comment type="caution">
    <text evidence="2">The sequence shown here is derived from an EMBL/GenBank/DDBJ whole genome shotgun (WGS) entry which is preliminary data.</text>
</comment>
<dbReference type="Pfam" id="PF13456">
    <property type="entry name" value="RVT_3"/>
    <property type="match status" value="1"/>
</dbReference>
<dbReference type="Proteomes" id="UP000593579">
    <property type="component" value="Unassembled WGS sequence"/>
</dbReference>
<dbReference type="GO" id="GO:0004523">
    <property type="term" value="F:RNA-DNA hybrid ribonuclease activity"/>
    <property type="evidence" value="ECO:0007669"/>
    <property type="project" value="InterPro"/>
</dbReference>
<reference evidence="2 3" key="1">
    <citation type="journal article" date="2019" name="Genome Biol. Evol.">
        <title>Insights into the evolution of the New World diploid cottons (Gossypium, subgenus Houzingenia) based on genome sequencing.</title>
        <authorList>
            <person name="Grover C.E."/>
            <person name="Arick M.A. 2nd"/>
            <person name="Thrash A."/>
            <person name="Conover J.L."/>
            <person name="Sanders W.S."/>
            <person name="Peterson D.G."/>
            <person name="Frelichowski J.E."/>
            <person name="Scheffler J.A."/>
            <person name="Scheffler B.E."/>
            <person name="Wendel J.F."/>
        </authorList>
    </citation>
    <scope>NUCLEOTIDE SEQUENCE [LARGE SCALE GENOMIC DNA]</scope>
    <source>
        <strain evidence="2">5</strain>
        <tissue evidence="2">Leaf</tissue>
    </source>
</reference>
<dbReference type="InterPro" id="IPR052929">
    <property type="entry name" value="RNase_H-like_EbsB-rel"/>
</dbReference>
<feature type="domain" description="RNase H type-1" evidence="1">
    <location>
        <begin position="26"/>
        <end position="110"/>
    </location>
</feature>
<dbReference type="EMBL" id="JABEZY010265943">
    <property type="protein sequence ID" value="MBA0754932.1"/>
    <property type="molecule type" value="Genomic_DNA"/>
</dbReference>
<dbReference type="InterPro" id="IPR002156">
    <property type="entry name" value="RNaseH_domain"/>
</dbReference>
<evidence type="ECO:0000259" key="1">
    <source>
        <dbReference type="Pfam" id="PF13456"/>
    </source>
</evidence>
<protein>
    <recommendedName>
        <fullName evidence="1">RNase H type-1 domain-containing protein</fullName>
    </recommendedName>
</protein>
<evidence type="ECO:0000313" key="2">
    <source>
        <dbReference type="EMBL" id="MBA0754932.1"/>
    </source>
</evidence>
<dbReference type="PANTHER" id="PTHR47074:SF61">
    <property type="entry name" value="RNASE H TYPE-1 DOMAIN-CONTAINING PROTEIN"/>
    <property type="match status" value="1"/>
</dbReference>
<accession>A0A7J9D2H9</accession>
<dbReference type="InterPro" id="IPR012337">
    <property type="entry name" value="RNaseH-like_sf"/>
</dbReference>
<dbReference type="InterPro" id="IPR036397">
    <property type="entry name" value="RNaseH_sf"/>
</dbReference>
<organism evidence="2 3">
    <name type="scientific">Gossypium gossypioides</name>
    <name type="common">Mexican cotton</name>
    <name type="synonym">Selera gossypioides</name>
    <dbReference type="NCBI Taxonomy" id="34282"/>
    <lineage>
        <taxon>Eukaryota</taxon>
        <taxon>Viridiplantae</taxon>
        <taxon>Streptophyta</taxon>
        <taxon>Embryophyta</taxon>
        <taxon>Tracheophyta</taxon>
        <taxon>Spermatophyta</taxon>
        <taxon>Magnoliopsida</taxon>
        <taxon>eudicotyledons</taxon>
        <taxon>Gunneridae</taxon>
        <taxon>Pentapetalae</taxon>
        <taxon>rosids</taxon>
        <taxon>malvids</taxon>
        <taxon>Malvales</taxon>
        <taxon>Malvaceae</taxon>
        <taxon>Malvoideae</taxon>
        <taxon>Gossypium</taxon>
    </lineage>
</organism>
<dbReference type="PANTHER" id="PTHR47074">
    <property type="entry name" value="BNAC02G40300D PROTEIN"/>
    <property type="match status" value="1"/>
</dbReference>
<proteinExistence type="predicted"/>
<keyword evidence="3" id="KW-1185">Reference proteome</keyword>
<gene>
    <name evidence="2" type="ORF">Gogos_021629</name>
</gene>
<dbReference type="CDD" id="cd06222">
    <property type="entry name" value="RNase_H_like"/>
    <property type="match status" value="1"/>
</dbReference>
<dbReference type="InterPro" id="IPR044730">
    <property type="entry name" value="RNase_H-like_dom_plant"/>
</dbReference>
<dbReference type="SUPFAM" id="SSF53098">
    <property type="entry name" value="Ribonuclease H-like"/>
    <property type="match status" value="1"/>
</dbReference>
<dbReference type="Gene3D" id="3.30.420.10">
    <property type="entry name" value="Ribonuclease H-like superfamily/Ribonuclease H"/>
    <property type="match status" value="1"/>
</dbReference>
<sequence length="123" mass="13710">MLLYPTPRATVKEIWRPPDQGVIKLNFDASFVKKEKIATTAVLARNATGEIVGAETYLFANIADAFVAEARACERALIFTSSMCLRRLIVEGDSLTAIKKTFKRKGKINQCSERLLTTSTIWV</sequence>
<dbReference type="GO" id="GO:0003676">
    <property type="term" value="F:nucleic acid binding"/>
    <property type="evidence" value="ECO:0007669"/>
    <property type="project" value="InterPro"/>
</dbReference>
<dbReference type="OrthoDB" id="993340at2759"/>
<name>A0A7J9D2H9_GOSGO</name>
<evidence type="ECO:0000313" key="3">
    <source>
        <dbReference type="Proteomes" id="UP000593579"/>
    </source>
</evidence>